<reference evidence="1 2" key="1">
    <citation type="submission" date="2021-06" db="EMBL/GenBank/DDBJ databases">
        <title>Caerostris darwini draft genome.</title>
        <authorList>
            <person name="Kono N."/>
            <person name="Arakawa K."/>
        </authorList>
    </citation>
    <scope>NUCLEOTIDE SEQUENCE [LARGE SCALE GENOMIC DNA]</scope>
</reference>
<dbReference type="AlphaFoldDB" id="A0AAV4T5H5"/>
<name>A0AAV4T5H5_9ARAC</name>
<evidence type="ECO:0000313" key="1">
    <source>
        <dbReference type="EMBL" id="GIY40949.1"/>
    </source>
</evidence>
<accession>A0AAV4T5H5</accession>
<comment type="caution">
    <text evidence="1">The sequence shown here is derived from an EMBL/GenBank/DDBJ whole genome shotgun (WGS) entry which is preliminary data.</text>
</comment>
<keyword evidence="2" id="KW-1185">Reference proteome</keyword>
<sequence length="124" mass="13714">MIGSISGKHFKPATSRPPFPPHALHPVFNPPLPHSTSAPPPARSTFLICKGLVTAPCNRLQAEVLFTSNHKLTSFGQVTQTIHSCFFPIQKPGPPNKRFLNSYGFPCAVYGYLWRHPNRPAVRS</sequence>
<gene>
    <name evidence="1" type="ORF">CDAR_168221</name>
</gene>
<organism evidence="1 2">
    <name type="scientific">Caerostris darwini</name>
    <dbReference type="NCBI Taxonomy" id="1538125"/>
    <lineage>
        <taxon>Eukaryota</taxon>
        <taxon>Metazoa</taxon>
        <taxon>Ecdysozoa</taxon>
        <taxon>Arthropoda</taxon>
        <taxon>Chelicerata</taxon>
        <taxon>Arachnida</taxon>
        <taxon>Araneae</taxon>
        <taxon>Araneomorphae</taxon>
        <taxon>Entelegynae</taxon>
        <taxon>Araneoidea</taxon>
        <taxon>Araneidae</taxon>
        <taxon>Caerostris</taxon>
    </lineage>
</organism>
<protein>
    <submittedName>
        <fullName evidence="1">Uncharacterized protein</fullName>
    </submittedName>
</protein>
<proteinExistence type="predicted"/>
<evidence type="ECO:0000313" key="2">
    <source>
        <dbReference type="Proteomes" id="UP001054837"/>
    </source>
</evidence>
<dbReference type="EMBL" id="BPLQ01009022">
    <property type="protein sequence ID" value="GIY40949.1"/>
    <property type="molecule type" value="Genomic_DNA"/>
</dbReference>
<dbReference type="Proteomes" id="UP001054837">
    <property type="component" value="Unassembled WGS sequence"/>
</dbReference>